<dbReference type="InterPro" id="IPR040818">
    <property type="entry name" value="Tsi6"/>
</dbReference>
<feature type="domain" description="Tsi6" evidence="1">
    <location>
        <begin position="14"/>
        <end position="80"/>
    </location>
</feature>
<keyword evidence="3" id="KW-1185">Reference proteome</keyword>
<proteinExistence type="predicted"/>
<accession>A0ABY2XS11</accession>
<dbReference type="Pfam" id="PF18660">
    <property type="entry name" value="Tsi6"/>
    <property type="match status" value="1"/>
</dbReference>
<evidence type="ECO:0000259" key="1">
    <source>
        <dbReference type="Pfam" id="PF18660"/>
    </source>
</evidence>
<reference evidence="2 3" key="1">
    <citation type="submission" date="2019-05" db="EMBL/GenBank/DDBJ databases">
        <title>Pasteurellaceae isolates from reptiles.</title>
        <authorList>
            <person name="Bojesen A.M."/>
            <person name="Lund E."/>
        </authorList>
    </citation>
    <scope>NUCLEOTIDE SEQUENCE [LARGE SCALE GENOMIC DNA]</scope>
    <source>
        <strain evidence="2 3">ELNT2x</strain>
    </source>
</reference>
<dbReference type="Proteomes" id="UP000305526">
    <property type="component" value="Unassembled WGS sequence"/>
</dbReference>
<evidence type="ECO:0000313" key="2">
    <source>
        <dbReference type="EMBL" id="TNG88558.1"/>
    </source>
</evidence>
<organism evidence="2 3">
    <name type="scientific">Testudinibacter aquarius</name>
    <dbReference type="NCBI Taxonomy" id="1524974"/>
    <lineage>
        <taxon>Bacteria</taxon>
        <taxon>Pseudomonadati</taxon>
        <taxon>Pseudomonadota</taxon>
        <taxon>Gammaproteobacteria</taxon>
        <taxon>Pasteurellales</taxon>
        <taxon>Pasteurellaceae</taxon>
        <taxon>Testudinibacter</taxon>
    </lineage>
</organism>
<comment type="caution">
    <text evidence="2">The sequence shown here is derived from an EMBL/GenBank/DDBJ whole genome shotgun (WGS) entry which is preliminary data.</text>
</comment>
<dbReference type="RefSeq" id="WP_132966471.1">
    <property type="nucleotide sequence ID" value="NZ_LEKL01000063.1"/>
</dbReference>
<gene>
    <name evidence="2" type="ORF">FHQ21_11120</name>
</gene>
<evidence type="ECO:0000313" key="3">
    <source>
        <dbReference type="Proteomes" id="UP000305526"/>
    </source>
</evidence>
<sequence length="92" mass="10875">MTKDKAINIVVYTLEKSFELFQNNSTWQPIVSVRNQLKYILEALRNENDRFKLDKINIGLYAVREFENDYNDFADMLHEVSGICRLMIKGKL</sequence>
<dbReference type="EMBL" id="VDGV01000116">
    <property type="protein sequence ID" value="TNG88558.1"/>
    <property type="molecule type" value="Genomic_DNA"/>
</dbReference>
<name>A0ABY2XS11_9PAST</name>
<protein>
    <recommendedName>
        <fullName evidence="1">Tsi6 domain-containing protein</fullName>
    </recommendedName>
</protein>